<dbReference type="PRINTS" id="PR00315">
    <property type="entry name" value="ELONGATNFCT"/>
</dbReference>
<dbReference type="InterPro" id="IPR006297">
    <property type="entry name" value="EF-4"/>
</dbReference>
<dbReference type="Gene3D" id="3.40.50.300">
    <property type="entry name" value="P-loop containing nucleotide triphosphate hydrolases"/>
    <property type="match status" value="1"/>
</dbReference>
<dbReference type="PANTHER" id="PTHR43512:SF4">
    <property type="entry name" value="TRANSLATION FACTOR GUF1 HOMOLOG, CHLOROPLASTIC"/>
    <property type="match status" value="1"/>
</dbReference>
<keyword evidence="5 14" id="KW-0378">Hydrolase</keyword>
<dbReference type="FunFam" id="3.30.70.2570:FF:000001">
    <property type="entry name" value="Translation factor GUF1, mitochondrial"/>
    <property type="match status" value="1"/>
</dbReference>
<dbReference type="CDD" id="cd03699">
    <property type="entry name" value="EF4_II"/>
    <property type="match status" value="1"/>
</dbReference>
<dbReference type="InterPro" id="IPR035647">
    <property type="entry name" value="EFG_III/V"/>
</dbReference>
<dbReference type="Pfam" id="PF06421">
    <property type="entry name" value="LepA_C"/>
    <property type="match status" value="1"/>
</dbReference>
<comment type="function">
    <text evidence="10">Required for accurate and efficient protein synthesis under certain stress conditions. May act as a fidelity factor of the translation reaction, by catalyzing a one-codon backward translocation of tRNAs on improperly translocated ribosomes. Back-translocation proceeds from a post-translocation (POST) complex to a pre-translocation (PRE) complex, thus giving elongation factor G a second chance to translocate the tRNAs correctly. Binds to ribosomes in a GTP-dependent manner.</text>
</comment>
<dbReference type="Proteomes" id="UP000625316">
    <property type="component" value="Unassembled WGS sequence"/>
</dbReference>
<dbReference type="GO" id="GO:0005525">
    <property type="term" value="F:GTP binding"/>
    <property type="evidence" value="ECO:0007669"/>
    <property type="project" value="UniProtKB-KW"/>
</dbReference>
<dbReference type="HAMAP" id="MF_03138">
    <property type="entry name" value="GUFP"/>
    <property type="match status" value="1"/>
</dbReference>
<dbReference type="EMBL" id="JADEXQ010000045">
    <property type="protein sequence ID" value="MBE9030824.1"/>
    <property type="molecule type" value="Genomic_DNA"/>
</dbReference>
<dbReference type="InterPro" id="IPR031157">
    <property type="entry name" value="G_TR_CS"/>
</dbReference>
<feature type="domain" description="Tr-type G" evidence="13">
    <location>
        <begin position="7"/>
        <end position="189"/>
    </location>
</feature>
<evidence type="ECO:0000259" key="13">
    <source>
        <dbReference type="PROSITE" id="PS51722"/>
    </source>
</evidence>
<evidence type="ECO:0000256" key="2">
    <source>
        <dbReference type="ARBA" id="ARBA00022475"/>
    </source>
</evidence>
<name>A0A928VRI0_9CYAN</name>
<dbReference type="GO" id="GO:0045727">
    <property type="term" value="P:positive regulation of translation"/>
    <property type="evidence" value="ECO:0007669"/>
    <property type="project" value="TreeGrafter"/>
</dbReference>
<dbReference type="InterPro" id="IPR038363">
    <property type="entry name" value="LepA_C_sf"/>
</dbReference>
<dbReference type="InterPro" id="IPR035654">
    <property type="entry name" value="LepA_IV"/>
</dbReference>
<evidence type="ECO:0000256" key="7">
    <source>
        <dbReference type="ARBA" id="ARBA00023134"/>
    </source>
</evidence>
<dbReference type="FunFam" id="3.30.70.240:FF:000007">
    <property type="entry name" value="Translation factor GUF1, mitochondrial"/>
    <property type="match status" value="1"/>
</dbReference>
<comment type="similarity">
    <text evidence="11">Belongs to the GTP-binding elongation factor family. LepA subfamily.</text>
</comment>
<evidence type="ECO:0000256" key="6">
    <source>
        <dbReference type="ARBA" id="ARBA00022917"/>
    </source>
</evidence>
<comment type="catalytic activity">
    <reaction evidence="9">
        <text>GTP + H2O = GDP + phosphate + H(+)</text>
        <dbReference type="Rhea" id="RHEA:19669"/>
        <dbReference type="ChEBI" id="CHEBI:15377"/>
        <dbReference type="ChEBI" id="CHEBI:15378"/>
        <dbReference type="ChEBI" id="CHEBI:37565"/>
        <dbReference type="ChEBI" id="CHEBI:43474"/>
        <dbReference type="ChEBI" id="CHEBI:58189"/>
        <dbReference type="EC" id="3.6.5.n1"/>
    </reaction>
</comment>
<dbReference type="PROSITE" id="PS00301">
    <property type="entry name" value="G_TR_1"/>
    <property type="match status" value="1"/>
</dbReference>
<dbReference type="EC" id="3.6.5.n1" evidence="12"/>
<dbReference type="NCBIfam" id="TIGR01393">
    <property type="entry name" value="lepA"/>
    <property type="match status" value="1"/>
</dbReference>
<evidence type="ECO:0000256" key="10">
    <source>
        <dbReference type="ARBA" id="ARBA00057626"/>
    </source>
</evidence>
<dbReference type="GO" id="GO:0043022">
    <property type="term" value="F:ribosome binding"/>
    <property type="evidence" value="ECO:0007669"/>
    <property type="project" value="TreeGrafter"/>
</dbReference>
<dbReference type="CDD" id="cd01890">
    <property type="entry name" value="LepA"/>
    <property type="match status" value="1"/>
</dbReference>
<dbReference type="InterPro" id="IPR005225">
    <property type="entry name" value="Small_GTP-bd"/>
</dbReference>
<dbReference type="FunFam" id="3.40.50.300:FF:000078">
    <property type="entry name" value="Elongation factor 4"/>
    <property type="match status" value="1"/>
</dbReference>
<dbReference type="Pfam" id="PF00009">
    <property type="entry name" value="GTP_EFTU"/>
    <property type="match status" value="1"/>
</dbReference>
<dbReference type="SUPFAM" id="SSF52540">
    <property type="entry name" value="P-loop containing nucleoside triphosphate hydrolases"/>
    <property type="match status" value="1"/>
</dbReference>
<evidence type="ECO:0000256" key="5">
    <source>
        <dbReference type="ARBA" id="ARBA00022801"/>
    </source>
</evidence>
<dbReference type="SUPFAM" id="SSF54980">
    <property type="entry name" value="EF-G C-terminal domain-like"/>
    <property type="match status" value="2"/>
</dbReference>
<dbReference type="InterPro" id="IPR004161">
    <property type="entry name" value="EFTu-like_2"/>
</dbReference>
<dbReference type="HAMAP" id="MF_00071">
    <property type="entry name" value="LepA"/>
    <property type="match status" value="1"/>
</dbReference>
<keyword evidence="7" id="KW-0342">GTP-binding</keyword>
<dbReference type="InterPro" id="IPR027518">
    <property type="entry name" value="GUFP"/>
</dbReference>
<evidence type="ECO:0000256" key="1">
    <source>
        <dbReference type="ARBA" id="ARBA00005454"/>
    </source>
</evidence>
<dbReference type="AlphaFoldDB" id="A0A928VRI0"/>
<dbReference type="Pfam" id="PF03144">
    <property type="entry name" value="GTP_EFTU_D2"/>
    <property type="match status" value="1"/>
</dbReference>
<evidence type="ECO:0000313" key="14">
    <source>
        <dbReference type="EMBL" id="MBE9030824.1"/>
    </source>
</evidence>
<organism evidence="14 15">
    <name type="scientific">Romeriopsis navalis LEGE 11480</name>
    <dbReference type="NCBI Taxonomy" id="2777977"/>
    <lineage>
        <taxon>Bacteria</taxon>
        <taxon>Bacillati</taxon>
        <taxon>Cyanobacteriota</taxon>
        <taxon>Cyanophyceae</taxon>
        <taxon>Leptolyngbyales</taxon>
        <taxon>Leptolyngbyaceae</taxon>
        <taxon>Romeriopsis</taxon>
        <taxon>Romeriopsis navalis</taxon>
    </lineage>
</organism>
<keyword evidence="3" id="KW-0997">Cell inner membrane</keyword>
<evidence type="ECO:0000256" key="11">
    <source>
        <dbReference type="ARBA" id="ARBA00061052"/>
    </source>
</evidence>
<dbReference type="NCBIfam" id="TIGR00231">
    <property type="entry name" value="small_GTP"/>
    <property type="match status" value="1"/>
</dbReference>
<accession>A0A928VRI0</accession>
<dbReference type="FunFam" id="2.40.30.10:FF:000015">
    <property type="entry name" value="Translation factor GUF1, mitochondrial"/>
    <property type="match status" value="1"/>
</dbReference>
<dbReference type="PROSITE" id="PS51722">
    <property type="entry name" value="G_TR_2"/>
    <property type="match status" value="1"/>
</dbReference>
<dbReference type="GO" id="GO:0003924">
    <property type="term" value="F:GTPase activity"/>
    <property type="evidence" value="ECO:0007669"/>
    <property type="project" value="InterPro"/>
</dbReference>
<dbReference type="Gene3D" id="3.30.70.240">
    <property type="match status" value="1"/>
</dbReference>
<keyword evidence="6" id="KW-0648">Protein biosynthesis</keyword>
<dbReference type="PANTHER" id="PTHR43512">
    <property type="entry name" value="TRANSLATION FACTOR GUF1-RELATED"/>
    <property type="match status" value="1"/>
</dbReference>
<dbReference type="RefSeq" id="WP_264325652.1">
    <property type="nucleotide sequence ID" value="NZ_JADEXQ010000045.1"/>
</dbReference>
<dbReference type="InterPro" id="IPR000795">
    <property type="entry name" value="T_Tr_GTP-bd_dom"/>
</dbReference>
<sequence length="604" mass="66908">MTDVPVQRIRNFSIIAHIDHGKSTLADRLLQETGTVESRDMKEQFLDSMDIERERGITIKLQAARMNYTAQDGEEYILNLIDTPGHVDFSYEVSRSLAACEGALLVVDASQGVEAQTLANVYLALENDLEVIPVLNKIDLPGAEPDRVAGEIEEVIGLDCTEAIQASAKAGIGIDAILESIVKDVPPPQDNVDKPLRALVFDSYYDAYRGVVVYFRVMDGTVKTGDKVRFMASGKEYVLDEVGVLAPNQVKVDALHAGEVGYLSASIKAVEDARVGDTITLATKPAKEPFPGYVEATPMVFCGLFPTDADQFPDLREALDKLRLNDAALQYEPETSSAMGFGFRCGFLGLLHMEIVQERLEREYNLDLITTAPSVVYRVTTIKDEVVLVDNPAHLPDVQHREKMEEPYVKMEVITPETYVGTLMELCQQRRGAFIDMKYLTPGRTTLVYEMPLAEVVTDFFDQMKSRSRGYASMEYQLIGYRVNNLVKLDVMINGDPVDPLATIVHRDKAYGVGRALAEKLKELIPRHQFKIPIQAAIGAKVIASEHIPALRKDVLAKCYGGDISRKKKLLQKQAKGKKRMKSIGTVDVPQAAFMAVLKIGSDS</sequence>
<comment type="caution">
    <text evidence="14">The sequence shown here is derived from an EMBL/GenBank/DDBJ whole genome shotgun (WGS) entry which is preliminary data.</text>
</comment>
<keyword evidence="2" id="KW-1003">Cell membrane</keyword>
<evidence type="ECO:0000256" key="12">
    <source>
        <dbReference type="ARBA" id="ARBA00066744"/>
    </source>
</evidence>
<gene>
    <name evidence="14" type="primary">lepA</name>
    <name evidence="14" type="ORF">IQ266_13895</name>
</gene>
<proteinExistence type="inferred from homology"/>
<dbReference type="CDD" id="cd03709">
    <property type="entry name" value="lepA_C"/>
    <property type="match status" value="1"/>
</dbReference>
<evidence type="ECO:0000256" key="8">
    <source>
        <dbReference type="ARBA" id="ARBA00023136"/>
    </source>
</evidence>
<dbReference type="Gene3D" id="2.40.30.10">
    <property type="entry name" value="Translation factors"/>
    <property type="match status" value="1"/>
</dbReference>
<protein>
    <recommendedName>
        <fullName evidence="12">elongation factor 4</fullName>
        <ecNumber evidence="12">3.6.5.n1</ecNumber>
    </recommendedName>
</protein>
<dbReference type="SMART" id="SM00838">
    <property type="entry name" value="EFG_C"/>
    <property type="match status" value="1"/>
</dbReference>
<dbReference type="Gene3D" id="3.30.70.870">
    <property type="entry name" value="Elongation Factor G (Translational Gtpase), domain 3"/>
    <property type="match status" value="1"/>
</dbReference>
<dbReference type="FunFam" id="3.30.70.870:FF:000004">
    <property type="entry name" value="Translation factor GUF1, mitochondrial"/>
    <property type="match status" value="1"/>
</dbReference>
<dbReference type="InterPro" id="IPR027417">
    <property type="entry name" value="P-loop_NTPase"/>
</dbReference>
<keyword evidence="14" id="KW-0251">Elongation factor</keyword>
<evidence type="ECO:0000256" key="3">
    <source>
        <dbReference type="ARBA" id="ARBA00022519"/>
    </source>
</evidence>
<keyword evidence="15" id="KW-1185">Reference proteome</keyword>
<dbReference type="InterPro" id="IPR000640">
    <property type="entry name" value="EFG_V-like"/>
</dbReference>
<evidence type="ECO:0000256" key="4">
    <source>
        <dbReference type="ARBA" id="ARBA00022741"/>
    </source>
</evidence>
<reference evidence="14" key="1">
    <citation type="submission" date="2020-10" db="EMBL/GenBank/DDBJ databases">
        <authorList>
            <person name="Castelo-Branco R."/>
            <person name="Eusebio N."/>
            <person name="Adriana R."/>
            <person name="Vieira A."/>
            <person name="Brugerolle De Fraissinette N."/>
            <person name="Rezende De Castro R."/>
            <person name="Schneider M.P."/>
            <person name="Vasconcelos V."/>
            <person name="Leao P.N."/>
        </authorList>
    </citation>
    <scope>NUCLEOTIDE SEQUENCE</scope>
    <source>
        <strain evidence="14">LEGE 11480</strain>
    </source>
</reference>
<dbReference type="CDD" id="cd16260">
    <property type="entry name" value="EF4_III"/>
    <property type="match status" value="1"/>
</dbReference>
<evidence type="ECO:0000256" key="9">
    <source>
        <dbReference type="ARBA" id="ARBA00050293"/>
    </source>
</evidence>
<dbReference type="Pfam" id="PF00679">
    <property type="entry name" value="EFG_C"/>
    <property type="match status" value="1"/>
</dbReference>
<comment type="similarity">
    <text evidence="1">Belongs to the TRAFAC class translation factor GTPase superfamily. Classic translation factor GTPase family. LepA subfamily.</text>
</comment>
<evidence type="ECO:0000313" key="15">
    <source>
        <dbReference type="Proteomes" id="UP000625316"/>
    </source>
</evidence>
<keyword evidence="8" id="KW-0472">Membrane</keyword>
<keyword evidence="4" id="KW-0547">Nucleotide-binding</keyword>
<dbReference type="GO" id="GO:0003746">
    <property type="term" value="F:translation elongation factor activity"/>
    <property type="evidence" value="ECO:0007669"/>
    <property type="project" value="UniProtKB-KW"/>
</dbReference>
<dbReference type="Gene3D" id="3.30.70.2570">
    <property type="entry name" value="Elongation factor 4, C-terminal domain"/>
    <property type="match status" value="1"/>
</dbReference>
<dbReference type="InterPro" id="IPR013842">
    <property type="entry name" value="LepA_CTD"/>
</dbReference>